<keyword evidence="2" id="KW-1185">Reference proteome</keyword>
<dbReference type="Proteomes" id="UP001500842">
    <property type="component" value="Unassembled WGS sequence"/>
</dbReference>
<evidence type="ECO:0000313" key="2">
    <source>
        <dbReference type="Proteomes" id="UP001500842"/>
    </source>
</evidence>
<name>A0ABN2A8I6_9ACTN</name>
<comment type="caution">
    <text evidence="1">The sequence shown here is derived from an EMBL/GenBank/DDBJ whole genome shotgun (WGS) entry which is preliminary data.</text>
</comment>
<dbReference type="RefSeq" id="WP_141003338.1">
    <property type="nucleotide sequence ID" value="NZ_BAAAOR010000013.1"/>
</dbReference>
<organism evidence="1 2">
    <name type="scientific">Nocardioides humi</name>
    <dbReference type="NCBI Taxonomy" id="449461"/>
    <lineage>
        <taxon>Bacteria</taxon>
        <taxon>Bacillati</taxon>
        <taxon>Actinomycetota</taxon>
        <taxon>Actinomycetes</taxon>
        <taxon>Propionibacteriales</taxon>
        <taxon>Nocardioidaceae</taxon>
        <taxon>Nocardioides</taxon>
    </lineage>
</organism>
<sequence length="83" mass="8820">MSAHIEWLAARETSLQVFTPGEDWVGAGEHRQPVLTLAGDDVVAIQGTPAELRALAARISVVVAAASTRLDRADATDREDQPA</sequence>
<dbReference type="EMBL" id="BAAAOR010000013">
    <property type="protein sequence ID" value="GAA1512476.1"/>
    <property type="molecule type" value="Genomic_DNA"/>
</dbReference>
<gene>
    <name evidence="1" type="ORF">GCM10009788_16320</name>
</gene>
<protein>
    <submittedName>
        <fullName evidence="1">Uncharacterized protein</fullName>
    </submittedName>
</protein>
<evidence type="ECO:0000313" key="1">
    <source>
        <dbReference type="EMBL" id="GAA1512476.1"/>
    </source>
</evidence>
<proteinExistence type="predicted"/>
<accession>A0ABN2A8I6</accession>
<reference evidence="1 2" key="1">
    <citation type="journal article" date="2019" name="Int. J. Syst. Evol. Microbiol.">
        <title>The Global Catalogue of Microorganisms (GCM) 10K type strain sequencing project: providing services to taxonomists for standard genome sequencing and annotation.</title>
        <authorList>
            <consortium name="The Broad Institute Genomics Platform"/>
            <consortium name="The Broad Institute Genome Sequencing Center for Infectious Disease"/>
            <person name="Wu L."/>
            <person name="Ma J."/>
        </authorList>
    </citation>
    <scope>NUCLEOTIDE SEQUENCE [LARGE SCALE GENOMIC DNA]</scope>
    <source>
        <strain evidence="1 2">JCM 14942</strain>
    </source>
</reference>